<dbReference type="InParanoid" id="A0A067Q7K6"/>
<evidence type="ECO:0000313" key="3">
    <source>
        <dbReference type="Proteomes" id="UP000027265"/>
    </source>
</evidence>
<dbReference type="InterPro" id="IPR021139">
    <property type="entry name" value="NYN"/>
</dbReference>
<dbReference type="Gene3D" id="3.40.50.1010">
    <property type="entry name" value="5'-nuclease"/>
    <property type="match status" value="1"/>
</dbReference>
<name>A0A067Q7K6_9AGAM</name>
<dbReference type="EMBL" id="KL197715">
    <property type="protein sequence ID" value="KDQ59462.1"/>
    <property type="molecule type" value="Genomic_DNA"/>
</dbReference>
<dbReference type="GO" id="GO:0004540">
    <property type="term" value="F:RNA nuclease activity"/>
    <property type="evidence" value="ECO:0007669"/>
    <property type="project" value="InterPro"/>
</dbReference>
<dbReference type="PANTHER" id="PTHR14379:SF3">
    <property type="entry name" value="MEIOSIS REGULATOR AND MRNA STABILITY FACTOR 1"/>
    <property type="match status" value="1"/>
</dbReference>
<proteinExistence type="predicted"/>
<accession>A0A067Q7K6</accession>
<dbReference type="Proteomes" id="UP000027265">
    <property type="component" value="Unassembled WGS sequence"/>
</dbReference>
<evidence type="ECO:0000259" key="1">
    <source>
        <dbReference type="Pfam" id="PF01936"/>
    </source>
</evidence>
<sequence>MSPHEEVAIFWDYENCRAPSNLPGHAIVNSIRDIAHEFGVITTFKAYLDLSEPVPSKSPGIRSELQSSGVSLIDCPHNGRKDVADKMMIGA</sequence>
<reference evidence="3" key="1">
    <citation type="journal article" date="2014" name="Proc. Natl. Acad. Sci. U.S.A.">
        <title>Extensive sampling of basidiomycete genomes demonstrates inadequacy of the white-rot/brown-rot paradigm for wood decay fungi.</title>
        <authorList>
            <person name="Riley R."/>
            <person name="Salamov A.A."/>
            <person name="Brown D.W."/>
            <person name="Nagy L.G."/>
            <person name="Floudas D."/>
            <person name="Held B.W."/>
            <person name="Levasseur A."/>
            <person name="Lombard V."/>
            <person name="Morin E."/>
            <person name="Otillar R."/>
            <person name="Lindquist E.A."/>
            <person name="Sun H."/>
            <person name="LaButti K.M."/>
            <person name="Schmutz J."/>
            <person name="Jabbour D."/>
            <person name="Luo H."/>
            <person name="Baker S.E."/>
            <person name="Pisabarro A.G."/>
            <person name="Walton J.D."/>
            <person name="Blanchette R.A."/>
            <person name="Henrissat B."/>
            <person name="Martin F."/>
            <person name="Cullen D."/>
            <person name="Hibbett D.S."/>
            <person name="Grigoriev I.V."/>
        </authorList>
    </citation>
    <scope>NUCLEOTIDE SEQUENCE [LARGE SCALE GENOMIC DNA]</scope>
    <source>
        <strain evidence="3">MUCL 33604</strain>
    </source>
</reference>
<dbReference type="AlphaFoldDB" id="A0A067Q7K6"/>
<dbReference type="InterPro" id="IPR024768">
    <property type="entry name" value="Marf1"/>
</dbReference>
<organism evidence="2 3">
    <name type="scientific">Jaapia argillacea MUCL 33604</name>
    <dbReference type="NCBI Taxonomy" id="933084"/>
    <lineage>
        <taxon>Eukaryota</taxon>
        <taxon>Fungi</taxon>
        <taxon>Dikarya</taxon>
        <taxon>Basidiomycota</taxon>
        <taxon>Agaricomycotina</taxon>
        <taxon>Agaricomycetes</taxon>
        <taxon>Agaricomycetidae</taxon>
        <taxon>Jaapiales</taxon>
        <taxon>Jaapiaceae</taxon>
        <taxon>Jaapia</taxon>
    </lineage>
</organism>
<protein>
    <recommendedName>
        <fullName evidence="1">NYN domain-containing protein</fullName>
    </recommendedName>
</protein>
<dbReference type="GO" id="GO:0010468">
    <property type="term" value="P:regulation of gene expression"/>
    <property type="evidence" value="ECO:0007669"/>
    <property type="project" value="InterPro"/>
</dbReference>
<gene>
    <name evidence="2" type="ORF">JAAARDRAFT_127230</name>
</gene>
<dbReference type="CDD" id="cd10910">
    <property type="entry name" value="PIN_limkain_b1_N_like"/>
    <property type="match status" value="1"/>
</dbReference>
<dbReference type="PANTHER" id="PTHR14379">
    <property type="entry name" value="LIMKAIN B LKAP"/>
    <property type="match status" value="1"/>
</dbReference>
<dbReference type="OrthoDB" id="549353at2759"/>
<dbReference type="STRING" id="933084.A0A067Q7K6"/>
<keyword evidence="3" id="KW-1185">Reference proteome</keyword>
<feature type="domain" description="NYN" evidence="1">
    <location>
        <begin position="7"/>
        <end position="89"/>
    </location>
</feature>
<dbReference type="GO" id="GO:0005777">
    <property type="term" value="C:peroxisome"/>
    <property type="evidence" value="ECO:0007669"/>
    <property type="project" value="InterPro"/>
</dbReference>
<dbReference type="Pfam" id="PF01936">
    <property type="entry name" value="NYN"/>
    <property type="match status" value="1"/>
</dbReference>
<dbReference type="GO" id="GO:1905762">
    <property type="term" value="F:CCR4-NOT complex binding"/>
    <property type="evidence" value="ECO:0007669"/>
    <property type="project" value="TreeGrafter"/>
</dbReference>
<evidence type="ECO:0000313" key="2">
    <source>
        <dbReference type="EMBL" id="KDQ59462.1"/>
    </source>
</evidence>
<dbReference type="HOGENOM" id="CLU_167748_0_0_1"/>